<keyword evidence="4" id="KW-0560">Oxidoreductase</keyword>
<evidence type="ECO:0000259" key="5">
    <source>
        <dbReference type="Pfam" id="PF07992"/>
    </source>
</evidence>
<reference evidence="6" key="1">
    <citation type="submission" date="2021-03" db="EMBL/GenBank/DDBJ databases">
        <title>Sagittula salina sp. nov. strain M10.9X isolated from the marine waste.</title>
        <authorList>
            <person name="Satari L."/>
            <person name="Molina-Menor E."/>
            <person name="Vidal-Verdu A."/>
            <person name="Pascual J."/>
            <person name="Pereto J."/>
            <person name="Porcar M."/>
        </authorList>
    </citation>
    <scope>NUCLEOTIDE SEQUENCE</scope>
    <source>
        <strain evidence="6">M10.9X</strain>
    </source>
</reference>
<evidence type="ECO:0000256" key="1">
    <source>
        <dbReference type="ARBA" id="ARBA00001974"/>
    </source>
</evidence>
<organism evidence="6 7">
    <name type="scientific">Sagittula salina</name>
    <dbReference type="NCBI Taxonomy" id="2820268"/>
    <lineage>
        <taxon>Bacteria</taxon>
        <taxon>Pseudomonadati</taxon>
        <taxon>Pseudomonadota</taxon>
        <taxon>Alphaproteobacteria</taxon>
        <taxon>Rhodobacterales</taxon>
        <taxon>Roseobacteraceae</taxon>
        <taxon>Sagittula</taxon>
    </lineage>
</organism>
<keyword evidence="7" id="KW-1185">Reference proteome</keyword>
<gene>
    <name evidence="6" type="ORF">J5474_21840</name>
</gene>
<accession>A0A940S5G9</accession>
<sequence>MGDGETLGYDKLLLATGARARVFPGMEGCLTLRSDRDAAAIHTRLTPGARIGIIGGGFIGLELAPTARNAGAEVTVIEAGPRLLGRAVPEEIAAVVSDRYAAEGVRLRTGTGVAAAYAQRITLQDGSVLDFDAVIAGVGALAARDSAGRGGGDRRRQWHRRGWTVSHL</sequence>
<keyword evidence="3" id="KW-0274">FAD</keyword>
<comment type="cofactor">
    <cofactor evidence="1">
        <name>FAD</name>
        <dbReference type="ChEBI" id="CHEBI:57692"/>
    </cofactor>
</comment>
<dbReference type="InterPro" id="IPR023753">
    <property type="entry name" value="FAD/NAD-binding_dom"/>
</dbReference>
<dbReference type="InterPro" id="IPR036188">
    <property type="entry name" value="FAD/NAD-bd_sf"/>
</dbReference>
<feature type="domain" description="FAD/NAD(P)-binding" evidence="5">
    <location>
        <begin position="2"/>
        <end position="147"/>
    </location>
</feature>
<dbReference type="PRINTS" id="PR00368">
    <property type="entry name" value="FADPNR"/>
</dbReference>
<dbReference type="PRINTS" id="PR00411">
    <property type="entry name" value="PNDRDTASEI"/>
</dbReference>
<dbReference type="AlphaFoldDB" id="A0A940S5G9"/>
<dbReference type="SUPFAM" id="SSF51905">
    <property type="entry name" value="FAD/NAD(P)-binding domain"/>
    <property type="match status" value="1"/>
</dbReference>
<evidence type="ECO:0000313" key="6">
    <source>
        <dbReference type="EMBL" id="MBP0485119.1"/>
    </source>
</evidence>
<dbReference type="Pfam" id="PF07992">
    <property type="entry name" value="Pyr_redox_2"/>
    <property type="match status" value="1"/>
</dbReference>
<dbReference type="EMBL" id="JAGISH010000023">
    <property type="protein sequence ID" value="MBP0485119.1"/>
    <property type="molecule type" value="Genomic_DNA"/>
</dbReference>
<name>A0A940S5G9_9RHOB</name>
<dbReference type="Gene3D" id="3.50.50.60">
    <property type="entry name" value="FAD/NAD(P)-binding domain"/>
    <property type="match status" value="2"/>
</dbReference>
<dbReference type="PANTHER" id="PTHR43557">
    <property type="entry name" value="APOPTOSIS-INDUCING FACTOR 1"/>
    <property type="match status" value="1"/>
</dbReference>
<dbReference type="GO" id="GO:0005737">
    <property type="term" value="C:cytoplasm"/>
    <property type="evidence" value="ECO:0007669"/>
    <property type="project" value="TreeGrafter"/>
</dbReference>
<proteinExistence type="predicted"/>
<evidence type="ECO:0000256" key="3">
    <source>
        <dbReference type="ARBA" id="ARBA00022827"/>
    </source>
</evidence>
<dbReference type="Proteomes" id="UP000675940">
    <property type="component" value="Unassembled WGS sequence"/>
</dbReference>
<evidence type="ECO:0000256" key="2">
    <source>
        <dbReference type="ARBA" id="ARBA00022630"/>
    </source>
</evidence>
<evidence type="ECO:0000256" key="4">
    <source>
        <dbReference type="ARBA" id="ARBA00023002"/>
    </source>
</evidence>
<dbReference type="InterPro" id="IPR050446">
    <property type="entry name" value="FAD-oxidoreductase/Apoptosis"/>
</dbReference>
<dbReference type="GO" id="GO:0016651">
    <property type="term" value="F:oxidoreductase activity, acting on NAD(P)H"/>
    <property type="evidence" value="ECO:0007669"/>
    <property type="project" value="TreeGrafter"/>
</dbReference>
<comment type="caution">
    <text evidence="6">The sequence shown here is derived from an EMBL/GenBank/DDBJ whole genome shotgun (WGS) entry which is preliminary data.</text>
</comment>
<keyword evidence="2" id="KW-0285">Flavoprotein</keyword>
<protein>
    <submittedName>
        <fullName evidence="6">FAD-dependent oxidoreductase</fullName>
    </submittedName>
</protein>
<dbReference type="PANTHER" id="PTHR43557:SF2">
    <property type="entry name" value="RIESKE DOMAIN-CONTAINING PROTEIN-RELATED"/>
    <property type="match status" value="1"/>
</dbReference>
<evidence type="ECO:0000313" key="7">
    <source>
        <dbReference type="Proteomes" id="UP000675940"/>
    </source>
</evidence>